<comment type="caution">
    <text evidence="2">The sequence shown here is derived from an EMBL/GenBank/DDBJ whole genome shotgun (WGS) entry which is preliminary data.</text>
</comment>
<dbReference type="InterPro" id="IPR025668">
    <property type="entry name" value="Tnp_DDE_dom"/>
</dbReference>
<evidence type="ECO:0000313" key="2">
    <source>
        <dbReference type="EMBL" id="GAG98670.1"/>
    </source>
</evidence>
<feature type="non-terminal residue" evidence="2">
    <location>
        <position position="1"/>
    </location>
</feature>
<dbReference type="AlphaFoldDB" id="X1BUE2"/>
<accession>X1BUE2</accession>
<gene>
    <name evidence="2" type="ORF">S01H4_41371</name>
</gene>
<dbReference type="EMBL" id="BART01022621">
    <property type="protein sequence ID" value="GAG98670.1"/>
    <property type="molecule type" value="Genomic_DNA"/>
</dbReference>
<reference evidence="2" key="1">
    <citation type="journal article" date="2014" name="Front. Microbiol.">
        <title>High frequency of phylogenetically diverse reductive dehalogenase-homologous genes in deep subseafloor sedimentary metagenomes.</title>
        <authorList>
            <person name="Kawai M."/>
            <person name="Futagami T."/>
            <person name="Toyoda A."/>
            <person name="Takaki Y."/>
            <person name="Nishi S."/>
            <person name="Hori S."/>
            <person name="Arai W."/>
            <person name="Tsubouchi T."/>
            <person name="Morono Y."/>
            <person name="Uchiyama I."/>
            <person name="Ito T."/>
            <person name="Fujiyama A."/>
            <person name="Inagaki F."/>
            <person name="Takami H."/>
        </authorList>
    </citation>
    <scope>NUCLEOTIDE SEQUENCE</scope>
    <source>
        <strain evidence="2">Expedition CK06-06</strain>
    </source>
</reference>
<sequence>RHYSMASDYVLEASAQVDILEALQHTETLLPSDKRIKYFRSDSAAYQAKVIDYCNDNAIYYTITANKDVSVMSAIRNIPSRAWRPLHDRIDGFKTGREIAETLHTMNGSDHSFRLIVIRELQDKPDLFGAYQYYCIATNIPIEHKGTERLIWHHQGRGNCERYIEDTKYGLTLRYVPCGQFEANAMYYTIGILTFNLLKLMQMMVLPQSWLKKTVLSLRKGLLRMVAKVTTGSRQIYLQVNKTSEEIGQLIRIREKIWALSSQVA</sequence>
<feature type="domain" description="Transposase DDE" evidence="1">
    <location>
        <begin position="35"/>
        <end position="242"/>
    </location>
</feature>
<protein>
    <recommendedName>
        <fullName evidence="1">Transposase DDE domain-containing protein</fullName>
    </recommendedName>
</protein>
<dbReference type="Pfam" id="PF13701">
    <property type="entry name" value="DDE_Tnp_1_4"/>
    <property type="match status" value="1"/>
</dbReference>
<organism evidence="2">
    <name type="scientific">marine sediment metagenome</name>
    <dbReference type="NCBI Taxonomy" id="412755"/>
    <lineage>
        <taxon>unclassified sequences</taxon>
        <taxon>metagenomes</taxon>
        <taxon>ecological metagenomes</taxon>
    </lineage>
</organism>
<evidence type="ECO:0000259" key="1">
    <source>
        <dbReference type="Pfam" id="PF13701"/>
    </source>
</evidence>
<proteinExistence type="predicted"/>
<name>X1BUE2_9ZZZZ</name>